<dbReference type="EMBL" id="JAUEPS010000042">
    <property type="protein sequence ID" value="KAK0448266.1"/>
    <property type="molecule type" value="Genomic_DNA"/>
</dbReference>
<dbReference type="Proteomes" id="UP001175211">
    <property type="component" value="Unassembled WGS sequence"/>
</dbReference>
<dbReference type="GeneID" id="85367252"/>
<comment type="caution">
    <text evidence="1">The sequence shown here is derived from an EMBL/GenBank/DDBJ whole genome shotgun (WGS) entry which is preliminary data.</text>
</comment>
<evidence type="ECO:0000313" key="1">
    <source>
        <dbReference type="EMBL" id="KAK0448266.1"/>
    </source>
</evidence>
<sequence>MSSGLTTIPSRGRCIQTTDDSLQCQCVWFTEPTPPLLNQFICAACGHGIHSHVDYISTTVCHNSATNCAACVQNMPLAQRCTCSTHLADHMPILNPHRFQDPFYVLDLLAPSPGVRRDGPHFGAAHDPSALATDVPCLPTKTDTTNITHLQAYASSPSPDEPMTTTQSSDQHEFLFRYYVPRTKLYPPIAETSPH</sequence>
<protein>
    <submittedName>
        <fullName evidence="1">Uncharacterized protein</fullName>
    </submittedName>
</protein>
<reference evidence="1" key="1">
    <citation type="submission" date="2023-06" db="EMBL/GenBank/DDBJ databases">
        <authorList>
            <consortium name="Lawrence Berkeley National Laboratory"/>
            <person name="Ahrendt S."/>
            <person name="Sahu N."/>
            <person name="Indic B."/>
            <person name="Wong-Bajracharya J."/>
            <person name="Merenyi Z."/>
            <person name="Ke H.-M."/>
            <person name="Monk M."/>
            <person name="Kocsube S."/>
            <person name="Drula E."/>
            <person name="Lipzen A."/>
            <person name="Balint B."/>
            <person name="Henrissat B."/>
            <person name="Andreopoulos B."/>
            <person name="Martin F.M."/>
            <person name="Harder C.B."/>
            <person name="Rigling D."/>
            <person name="Ford K.L."/>
            <person name="Foster G.D."/>
            <person name="Pangilinan J."/>
            <person name="Papanicolaou A."/>
            <person name="Barry K."/>
            <person name="LaButti K."/>
            <person name="Viragh M."/>
            <person name="Koriabine M."/>
            <person name="Yan M."/>
            <person name="Riley R."/>
            <person name="Champramary S."/>
            <person name="Plett K.L."/>
            <person name="Tsai I.J."/>
            <person name="Slot J."/>
            <person name="Sipos G."/>
            <person name="Plett J."/>
            <person name="Nagy L.G."/>
            <person name="Grigoriev I.V."/>
        </authorList>
    </citation>
    <scope>NUCLEOTIDE SEQUENCE</scope>
    <source>
        <strain evidence="1">CCBAS 213</strain>
    </source>
</reference>
<dbReference type="RefSeq" id="XP_060326371.1">
    <property type="nucleotide sequence ID" value="XM_060483704.1"/>
</dbReference>
<organism evidence="1 2">
    <name type="scientific">Armillaria tabescens</name>
    <name type="common">Ringless honey mushroom</name>
    <name type="synonym">Agaricus tabescens</name>
    <dbReference type="NCBI Taxonomy" id="1929756"/>
    <lineage>
        <taxon>Eukaryota</taxon>
        <taxon>Fungi</taxon>
        <taxon>Dikarya</taxon>
        <taxon>Basidiomycota</taxon>
        <taxon>Agaricomycotina</taxon>
        <taxon>Agaricomycetes</taxon>
        <taxon>Agaricomycetidae</taxon>
        <taxon>Agaricales</taxon>
        <taxon>Marasmiineae</taxon>
        <taxon>Physalacriaceae</taxon>
        <taxon>Desarmillaria</taxon>
    </lineage>
</organism>
<name>A0AA39JSS7_ARMTA</name>
<proteinExistence type="predicted"/>
<dbReference type="AlphaFoldDB" id="A0AA39JSS7"/>
<evidence type="ECO:0000313" key="2">
    <source>
        <dbReference type="Proteomes" id="UP001175211"/>
    </source>
</evidence>
<keyword evidence="2" id="KW-1185">Reference proteome</keyword>
<accession>A0AA39JSS7</accession>
<gene>
    <name evidence="1" type="ORF">EV420DRAFT_849723</name>
</gene>